<accession>A0ABU7PGR6</accession>
<organism evidence="1 2">
    <name type="scientific">Actinacidiphila polyblastidii</name>
    <dbReference type="NCBI Taxonomy" id="3110430"/>
    <lineage>
        <taxon>Bacteria</taxon>
        <taxon>Bacillati</taxon>
        <taxon>Actinomycetota</taxon>
        <taxon>Actinomycetes</taxon>
        <taxon>Kitasatosporales</taxon>
        <taxon>Streptomycetaceae</taxon>
        <taxon>Actinacidiphila</taxon>
    </lineage>
</organism>
<dbReference type="SUPFAM" id="SSF55961">
    <property type="entry name" value="Bet v1-like"/>
    <property type="match status" value="1"/>
</dbReference>
<keyword evidence="2" id="KW-1185">Reference proteome</keyword>
<dbReference type="Gene3D" id="3.30.530.20">
    <property type="match status" value="1"/>
</dbReference>
<evidence type="ECO:0000313" key="1">
    <source>
        <dbReference type="EMBL" id="MEE4544961.1"/>
    </source>
</evidence>
<protein>
    <submittedName>
        <fullName evidence="1">SRPBCC family protein</fullName>
    </submittedName>
</protein>
<dbReference type="InterPro" id="IPR023393">
    <property type="entry name" value="START-like_dom_sf"/>
</dbReference>
<dbReference type="Pfam" id="PF10604">
    <property type="entry name" value="Polyketide_cyc2"/>
    <property type="match status" value="1"/>
</dbReference>
<dbReference type="Proteomes" id="UP001344658">
    <property type="component" value="Unassembled WGS sequence"/>
</dbReference>
<comment type="caution">
    <text evidence="1">The sequence shown here is derived from an EMBL/GenBank/DDBJ whole genome shotgun (WGS) entry which is preliminary data.</text>
</comment>
<dbReference type="RefSeq" id="WP_330798198.1">
    <property type="nucleotide sequence ID" value="NZ_JAZEWV010000023.1"/>
</dbReference>
<dbReference type="InterPro" id="IPR019587">
    <property type="entry name" value="Polyketide_cyclase/dehydratase"/>
</dbReference>
<name>A0ABU7PGR6_9ACTN</name>
<dbReference type="EMBL" id="JAZEWV010000023">
    <property type="protein sequence ID" value="MEE4544961.1"/>
    <property type="molecule type" value="Genomic_DNA"/>
</dbReference>
<gene>
    <name evidence="1" type="ORF">V2S66_23715</name>
</gene>
<sequence length="173" mass="18784">MTRPPHRLHPVGLDFLGTAPVRMAFSAVLVAPPATVYHALADETRNWPTWFAAVRDARPHGDAGRLITLAGGLRFEETVLAADAPRRYAYRADSVNRAGLRALAEEWRIEPLAGASMVQWTVAADLSPAAAVLSPAAAVLLRAFHPALRAAFRRAAHRLDQVYAVPSRIGLPR</sequence>
<proteinExistence type="predicted"/>
<reference evidence="1 2" key="1">
    <citation type="submission" date="2023-12" db="EMBL/GenBank/DDBJ databases">
        <title>Streptomyces sp. V4-01.</title>
        <authorList>
            <person name="Somphong A."/>
            <person name="Phongsopitanun W."/>
        </authorList>
    </citation>
    <scope>NUCLEOTIDE SEQUENCE [LARGE SCALE GENOMIC DNA]</scope>
    <source>
        <strain evidence="1 2">V4-01</strain>
    </source>
</reference>
<evidence type="ECO:0000313" key="2">
    <source>
        <dbReference type="Proteomes" id="UP001344658"/>
    </source>
</evidence>